<evidence type="ECO:0000313" key="11">
    <source>
        <dbReference type="EMBL" id="GAA5801550.1"/>
    </source>
</evidence>
<keyword evidence="7" id="KW-0496">Mitochondrion</keyword>
<comment type="subcellular location">
    <subcellularLocation>
        <location evidence="1">Mitochondrion membrane</location>
        <topology evidence="1">Multi-pass membrane protein</topology>
    </subcellularLocation>
</comment>
<keyword evidence="8 9" id="KW-0472">Membrane</keyword>
<dbReference type="Gene3D" id="1.50.40.10">
    <property type="entry name" value="Mitochondrial carrier domain"/>
    <property type="match status" value="1"/>
</dbReference>
<name>A0ABP9Y4B3_9FUNG</name>
<evidence type="ECO:0000313" key="12">
    <source>
        <dbReference type="Proteomes" id="UP001476247"/>
    </source>
</evidence>
<dbReference type="InterPro" id="IPR050391">
    <property type="entry name" value="Mito_Metabolite_Transporter"/>
</dbReference>
<dbReference type="InterPro" id="IPR018108">
    <property type="entry name" value="MCP_transmembrane"/>
</dbReference>
<feature type="repeat" description="Solcar" evidence="9">
    <location>
        <begin position="102"/>
        <end position="189"/>
    </location>
</feature>
<dbReference type="InterPro" id="IPR002067">
    <property type="entry name" value="MCP"/>
</dbReference>
<keyword evidence="6" id="KW-1133">Transmembrane helix</keyword>
<evidence type="ECO:0000256" key="10">
    <source>
        <dbReference type="RuleBase" id="RU000488"/>
    </source>
</evidence>
<evidence type="ECO:0000256" key="4">
    <source>
        <dbReference type="ARBA" id="ARBA00022692"/>
    </source>
</evidence>
<sequence>MSTVKRSHPFYFGGAASCVAAVVVHPFDLTKVRLQNTKGNVNQGMLATMIKIGKNEGFVKLYNGLSASILRQATYSTVRFGVYEKLKDYITSKTNKKANIGQLLICSSIAGALGGACGNPGDVINVRMQNDGQLPPQQRRNYKHAIDGIVRITKDEGANALFRGLGPNINRAILMTSSQCVSYDLFKTVILNHTSMKDGITLHLTSSVLAGLVATTVCSPVDVIKTRIMSANTTDHRMSATQIMKQMFKSEGIPSFFKGWTPAFIRLGPQTIITFVVLEQFKTWHNLFVDSKENQQLNTTLKI</sequence>
<dbReference type="InterPro" id="IPR023395">
    <property type="entry name" value="MCP_dom_sf"/>
</dbReference>
<dbReference type="EMBL" id="BAABUJ010000019">
    <property type="protein sequence ID" value="GAA5801550.1"/>
    <property type="molecule type" value="Genomic_DNA"/>
</dbReference>
<evidence type="ECO:0000256" key="7">
    <source>
        <dbReference type="ARBA" id="ARBA00023128"/>
    </source>
</evidence>
<keyword evidence="3 10" id="KW-0813">Transport</keyword>
<proteinExistence type="inferred from homology"/>
<feature type="repeat" description="Solcar" evidence="9">
    <location>
        <begin position="8"/>
        <end position="89"/>
    </location>
</feature>
<evidence type="ECO:0000256" key="1">
    <source>
        <dbReference type="ARBA" id="ARBA00004225"/>
    </source>
</evidence>
<comment type="caution">
    <text evidence="11">The sequence shown here is derived from an EMBL/GenBank/DDBJ whole genome shotgun (WGS) entry which is preliminary data.</text>
</comment>
<organism evidence="11 12">
    <name type="scientific">Helicostylum pulchrum</name>
    <dbReference type="NCBI Taxonomy" id="562976"/>
    <lineage>
        <taxon>Eukaryota</taxon>
        <taxon>Fungi</taxon>
        <taxon>Fungi incertae sedis</taxon>
        <taxon>Mucoromycota</taxon>
        <taxon>Mucoromycotina</taxon>
        <taxon>Mucoromycetes</taxon>
        <taxon>Mucorales</taxon>
        <taxon>Mucorineae</taxon>
        <taxon>Mucoraceae</taxon>
        <taxon>Helicostylum</taxon>
    </lineage>
</organism>
<accession>A0ABP9Y4B3</accession>
<feature type="repeat" description="Solcar" evidence="9">
    <location>
        <begin position="198"/>
        <end position="284"/>
    </location>
</feature>
<dbReference type="PROSITE" id="PS50920">
    <property type="entry name" value="SOLCAR"/>
    <property type="match status" value="3"/>
</dbReference>
<evidence type="ECO:0000256" key="9">
    <source>
        <dbReference type="PROSITE-ProRule" id="PRU00282"/>
    </source>
</evidence>
<evidence type="ECO:0000256" key="5">
    <source>
        <dbReference type="ARBA" id="ARBA00022737"/>
    </source>
</evidence>
<dbReference type="PRINTS" id="PR00784">
    <property type="entry name" value="MTUNCOUPLING"/>
</dbReference>
<keyword evidence="4 9" id="KW-0812">Transmembrane</keyword>
<evidence type="ECO:0000256" key="3">
    <source>
        <dbReference type="ARBA" id="ARBA00022448"/>
    </source>
</evidence>
<evidence type="ECO:0000256" key="2">
    <source>
        <dbReference type="ARBA" id="ARBA00006375"/>
    </source>
</evidence>
<evidence type="ECO:0000256" key="8">
    <source>
        <dbReference type="ARBA" id="ARBA00023136"/>
    </source>
</evidence>
<dbReference type="PROSITE" id="PS51257">
    <property type="entry name" value="PROKAR_LIPOPROTEIN"/>
    <property type="match status" value="1"/>
</dbReference>
<dbReference type="SUPFAM" id="SSF103506">
    <property type="entry name" value="Mitochondrial carrier"/>
    <property type="match status" value="1"/>
</dbReference>
<dbReference type="PANTHER" id="PTHR45618">
    <property type="entry name" value="MITOCHONDRIAL DICARBOXYLATE CARRIER-RELATED"/>
    <property type="match status" value="1"/>
</dbReference>
<evidence type="ECO:0008006" key="13">
    <source>
        <dbReference type="Google" id="ProtNLM"/>
    </source>
</evidence>
<keyword evidence="5" id="KW-0677">Repeat</keyword>
<reference evidence="11 12" key="1">
    <citation type="submission" date="2024-04" db="EMBL/GenBank/DDBJ databases">
        <title>genome sequences of Mucor flavus KT1a and Helicostylum pulchrum KT1b strains isolation_sourced from the surface of a dry-aged beef.</title>
        <authorList>
            <person name="Toyotome T."/>
            <person name="Hosono M."/>
            <person name="Torimaru M."/>
            <person name="Fukuda K."/>
            <person name="Mikami N."/>
        </authorList>
    </citation>
    <scope>NUCLEOTIDE SEQUENCE [LARGE SCALE GENOMIC DNA]</scope>
    <source>
        <strain evidence="11 12">KT1b</strain>
    </source>
</reference>
<comment type="similarity">
    <text evidence="2 10">Belongs to the mitochondrial carrier (TC 2.A.29) family.</text>
</comment>
<gene>
    <name evidence="11" type="ORF">HPULCUR_006998</name>
</gene>
<evidence type="ECO:0000256" key="6">
    <source>
        <dbReference type="ARBA" id="ARBA00022989"/>
    </source>
</evidence>
<protein>
    <recommendedName>
        <fullName evidence="13">Mitochondrial dicarboxylate transporter</fullName>
    </recommendedName>
</protein>
<dbReference type="Proteomes" id="UP001476247">
    <property type="component" value="Unassembled WGS sequence"/>
</dbReference>
<keyword evidence="12" id="KW-1185">Reference proteome</keyword>
<dbReference type="Pfam" id="PF00153">
    <property type="entry name" value="Mito_carr"/>
    <property type="match status" value="3"/>
</dbReference>